<dbReference type="RefSeq" id="XP_022576911.1">
    <property type="nucleotide sequence ID" value="XM_022725261.1"/>
</dbReference>
<dbReference type="PANTHER" id="PTHR33973">
    <property type="entry name" value="OS07G0153300 PROTEIN"/>
    <property type="match status" value="1"/>
</dbReference>
<keyword evidence="1" id="KW-0812">Transmembrane</keyword>
<dbReference type="OrthoDB" id="3340520at2759"/>
<protein>
    <submittedName>
        <fullName evidence="2">Uncharacterized protein</fullName>
    </submittedName>
</protein>
<sequence>MYMVAEAVFLAIGLSLLVLIIMLIYAVYPSRQLVSQLDTKTTVMGRPLFFPVVLAHNRVKPVRDQFHHHMLLVGVPVGLCGHIGNVLSITDKSWKKSWFHIESGRYLGRGDGHLSLEEKLHCFLRDLNLDPSRWPYAYLLTTPRWLWWFHNPLSWWYLYSAEGELDAVIMEVNSFYGEKRNFFFHVEGYGKQVSYPQHTAGDMLDAVQSVESVTSASRFTFYKGSWQKHLFTTPYEKVEGSMAVRVMDPIKDTAWSDRVSFSNLTSISPEGDARLAARMTCCEAPVDPMRVSALTLASFLLRWSLPVTLAKLQILYHALRIRYTGLMSMTDRPVIRRGSLPHPASRIEKTHETFFREYLSHRVKAFPDALELCYLPSRGISNKTIIMRSTTEDENLRVLELEPLDPGFFTRIVHSPSIAEGLALEMTTGGTPADPEACNLWVSDPELFTRLLRPRKPSKKANRPIVRDATLAAHGLCMDPGVRSDDEAIPAGFPSTDPDLQPGSPLHFVLAALYWDS</sequence>
<dbReference type="InterPro" id="IPR010775">
    <property type="entry name" value="DUF1365"/>
</dbReference>
<keyword evidence="1" id="KW-1133">Transmembrane helix</keyword>
<evidence type="ECO:0000313" key="2">
    <source>
        <dbReference type="EMBL" id="OJJ42401.1"/>
    </source>
</evidence>
<dbReference type="PANTHER" id="PTHR33973:SF4">
    <property type="entry name" value="OS07G0153300 PROTEIN"/>
    <property type="match status" value="1"/>
</dbReference>
<dbReference type="Pfam" id="PF07103">
    <property type="entry name" value="DUF1365"/>
    <property type="match status" value="1"/>
</dbReference>
<feature type="transmembrane region" description="Helical" evidence="1">
    <location>
        <begin position="7"/>
        <end position="28"/>
    </location>
</feature>
<dbReference type="GeneID" id="34611726"/>
<dbReference type="AlphaFoldDB" id="A0A1L9S5G6"/>
<dbReference type="VEuPathDB" id="FungiDB:ASPZODRAFT_147387"/>
<dbReference type="Proteomes" id="UP000184188">
    <property type="component" value="Unassembled WGS sequence"/>
</dbReference>
<gene>
    <name evidence="2" type="ORF">ASPZODRAFT_147387</name>
</gene>
<evidence type="ECO:0000313" key="3">
    <source>
        <dbReference type="Proteomes" id="UP000184188"/>
    </source>
</evidence>
<evidence type="ECO:0000256" key="1">
    <source>
        <dbReference type="SAM" id="Phobius"/>
    </source>
</evidence>
<organism evidence="2 3">
    <name type="scientific">Penicilliopsis zonata CBS 506.65</name>
    <dbReference type="NCBI Taxonomy" id="1073090"/>
    <lineage>
        <taxon>Eukaryota</taxon>
        <taxon>Fungi</taxon>
        <taxon>Dikarya</taxon>
        <taxon>Ascomycota</taxon>
        <taxon>Pezizomycotina</taxon>
        <taxon>Eurotiomycetes</taxon>
        <taxon>Eurotiomycetidae</taxon>
        <taxon>Eurotiales</taxon>
        <taxon>Aspergillaceae</taxon>
        <taxon>Penicilliopsis</taxon>
    </lineage>
</organism>
<keyword evidence="1" id="KW-0472">Membrane</keyword>
<reference evidence="3" key="1">
    <citation type="journal article" date="2017" name="Genome Biol.">
        <title>Comparative genomics reveals high biological diversity and specific adaptations in the industrially and medically important fungal genus Aspergillus.</title>
        <authorList>
            <person name="de Vries R.P."/>
            <person name="Riley R."/>
            <person name="Wiebenga A."/>
            <person name="Aguilar-Osorio G."/>
            <person name="Amillis S."/>
            <person name="Uchima C.A."/>
            <person name="Anderluh G."/>
            <person name="Asadollahi M."/>
            <person name="Askin M."/>
            <person name="Barry K."/>
            <person name="Battaglia E."/>
            <person name="Bayram O."/>
            <person name="Benocci T."/>
            <person name="Braus-Stromeyer S.A."/>
            <person name="Caldana C."/>
            <person name="Canovas D."/>
            <person name="Cerqueira G.C."/>
            <person name="Chen F."/>
            <person name="Chen W."/>
            <person name="Choi C."/>
            <person name="Clum A."/>
            <person name="Dos Santos R.A."/>
            <person name="Damasio A.R."/>
            <person name="Diallinas G."/>
            <person name="Emri T."/>
            <person name="Fekete E."/>
            <person name="Flipphi M."/>
            <person name="Freyberg S."/>
            <person name="Gallo A."/>
            <person name="Gournas C."/>
            <person name="Habgood R."/>
            <person name="Hainaut M."/>
            <person name="Harispe M.L."/>
            <person name="Henrissat B."/>
            <person name="Hilden K.S."/>
            <person name="Hope R."/>
            <person name="Hossain A."/>
            <person name="Karabika E."/>
            <person name="Karaffa L."/>
            <person name="Karanyi Z."/>
            <person name="Krasevec N."/>
            <person name="Kuo A."/>
            <person name="Kusch H."/>
            <person name="LaButti K."/>
            <person name="Lagendijk E.L."/>
            <person name="Lapidus A."/>
            <person name="Levasseur A."/>
            <person name="Lindquist E."/>
            <person name="Lipzen A."/>
            <person name="Logrieco A.F."/>
            <person name="MacCabe A."/>
            <person name="Maekelae M.R."/>
            <person name="Malavazi I."/>
            <person name="Melin P."/>
            <person name="Meyer V."/>
            <person name="Mielnichuk N."/>
            <person name="Miskei M."/>
            <person name="Molnar A.P."/>
            <person name="Mule G."/>
            <person name="Ngan C.Y."/>
            <person name="Orejas M."/>
            <person name="Orosz E."/>
            <person name="Ouedraogo J.P."/>
            <person name="Overkamp K.M."/>
            <person name="Park H.-S."/>
            <person name="Perrone G."/>
            <person name="Piumi F."/>
            <person name="Punt P.J."/>
            <person name="Ram A.F."/>
            <person name="Ramon A."/>
            <person name="Rauscher S."/>
            <person name="Record E."/>
            <person name="Riano-Pachon D.M."/>
            <person name="Robert V."/>
            <person name="Roehrig J."/>
            <person name="Ruller R."/>
            <person name="Salamov A."/>
            <person name="Salih N.S."/>
            <person name="Samson R.A."/>
            <person name="Sandor E."/>
            <person name="Sanguinetti M."/>
            <person name="Schuetze T."/>
            <person name="Sepcic K."/>
            <person name="Shelest E."/>
            <person name="Sherlock G."/>
            <person name="Sophianopoulou V."/>
            <person name="Squina F.M."/>
            <person name="Sun H."/>
            <person name="Susca A."/>
            <person name="Todd R.B."/>
            <person name="Tsang A."/>
            <person name="Unkles S.E."/>
            <person name="van de Wiele N."/>
            <person name="van Rossen-Uffink D."/>
            <person name="Oliveira J.V."/>
            <person name="Vesth T.C."/>
            <person name="Visser J."/>
            <person name="Yu J.-H."/>
            <person name="Zhou M."/>
            <person name="Andersen M.R."/>
            <person name="Archer D.B."/>
            <person name="Baker S.E."/>
            <person name="Benoit I."/>
            <person name="Brakhage A.A."/>
            <person name="Braus G.H."/>
            <person name="Fischer R."/>
            <person name="Frisvad J.C."/>
            <person name="Goldman G.H."/>
            <person name="Houbraken J."/>
            <person name="Oakley B."/>
            <person name="Pocsi I."/>
            <person name="Scazzocchio C."/>
            <person name="Seiboth B."/>
            <person name="vanKuyk P.A."/>
            <person name="Wortman J."/>
            <person name="Dyer P.S."/>
            <person name="Grigoriev I.V."/>
        </authorList>
    </citation>
    <scope>NUCLEOTIDE SEQUENCE [LARGE SCALE GENOMIC DNA]</scope>
    <source>
        <strain evidence="3">CBS 506.65</strain>
    </source>
</reference>
<dbReference type="STRING" id="1073090.A0A1L9S5G6"/>
<keyword evidence="3" id="KW-1185">Reference proteome</keyword>
<dbReference type="EMBL" id="KV878360">
    <property type="protein sequence ID" value="OJJ42401.1"/>
    <property type="molecule type" value="Genomic_DNA"/>
</dbReference>
<proteinExistence type="predicted"/>
<name>A0A1L9S5G6_9EURO</name>
<accession>A0A1L9S5G6</accession>